<feature type="chain" id="PRO_5047017181" evidence="1">
    <location>
        <begin position="29"/>
        <end position="289"/>
    </location>
</feature>
<dbReference type="InterPro" id="IPR036691">
    <property type="entry name" value="Endo/exonu/phosph_ase_sf"/>
</dbReference>
<keyword evidence="4" id="KW-1185">Reference proteome</keyword>
<dbReference type="RefSeq" id="WP_231056905.1">
    <property type="nucleotide sequence ID" value="NZ_JAJNOC010000001.1"/>
</dbReference>
<sequence>MHTRFSFFARICACAILIALSWAPAASAASQPAAFNIATYNLRYNNPGDGPNAWPARRDAVKALIRYHEFDIVGTQEGLADQIDDLARMEEFGHVGIGRDDGKRAGEHSAIFFRKSRFTLLDKGDFWLSETPDRPSFGWDAKCCHRLASWARLRDRTNGRAFYVFSVHFDHEGEAARRASAELMLRKIAEISRGEPAICVGDFNSTPETVQIRSMSTAMRDAAKASKTPPYGPAGTYNGFRLDAPMRERIDYIFVDRHLDVLKYGVLSDSVEGRYPSDHHPVVARVVLK</sequence>
<dbReference type="Gene3D" id="3.60.10.10">
    <property type="entry name" value="Endonuclease/exonuclease/phosphatase"/>
    <property type="match status" value="1"/>
</dbReference>
<proteinExistence type="predicted"/>
<feature type="signal peptide" evidence="1">
    <location>
        <begin position="1"/>
        <end position="28"/>
    </location>
</feature>
<dbReference type="GO" id="GO:0004519">
    <property type="term" value="F:endonuclease activity"/>
    <property type="evidence" value="ECO:0007669"/>
    <property type="project" value="UniProtKB-KW"/>
</dbReference>
<evidence type="ECO:0000256" key="1">
    <source>
        <dbReference type="SAM" id="SignalP"/>
    </source>
</evidence>
<evidence type="ECO:0000313" key="4">
    <source>
        <dbReference type="Proteomes" id="UP001179361"/>
    </source>
</evidence>
<comment type="caution">
    <text evidence="3">The sequence shown here is derived from an EMBL/GenBank/DDBJ whole genome shotgun (WGS) entry which is preliminary data.</text>
</comment>
<evidence type="ECO:0000259" key="2">
    <source>
        <dbReference type="Pfam" id="PF03372"/>
    </source>
</evidence>
<accession>A0ABS8Q1I9</accession>
<evidence type="ECO:0000313" key="3">
    <source>
        <dbReference type="EMBL" id="MCD2515603.1"/>
    </source>
</evidence>
<reference evidence="3" key="1">
    <citation type="submission" date="2021-11" db="EMBL/GenBank/DDBJ databases">
        <title>The complete genome of Massilia sp sp. G4R7.</title>
        <authorList>
            <person name="Liu L."/>
            <person name="Yue J."/>
            <person name="Yuan J."/>
            <person name="Yang F."/>
            <person name="Li L."/>
        </authorList>
    </citation>
    <scope>NUCLEOTIDE SEQUENCE</scope>
    <source>
        <strain evidence="3">G4R7</strain>
    </source>
</reference>
<dbReference type="Pfam" id="PF03372">
    <property type="entry name" value="Exo_endo_phos"/>
    <property type="match status" value="1"/>
</dbReference>
<dbReference type="PANTHER" id="PTHR12121:SF36">
    <property type="entry name" value="ENDONUCLEASE_EXONUCLEASE_PHOSPHATASE DOMAIN-CONTAINING PROTEIN"/>
    <property type="match status" value="1"/>
</dbReference>
<gene>
    <name evidence="3" type="ORF">LQ564_04680</name>
</gene>
<protein>
    <submittedName>
        <fullName evidence="3">Endonuclease/exonuclease/phosphatase family protein</fullName>
    </submittedName>
</protein>
<dbReference type="InterPro" id="IPR005135">
    <property type="entry name" value="Endo/exonuclease/phosphatase"/>
</dbReference>
<dbReference type="Proteomes" id="UP001179361">
    <property type="component" value="Unassembled WGS sequence"/>
</dbReference>
<feature type="domain" description="Endonuclease/exonuclease/phosphatase" evidence="2">
    <location>
        <begin position="38"/>
        <end position="279"/>
    </location>
</feature>
<dbReference type="InterPro" id="IPR050410">
    <property type="entry name" value="CCR4/nocturin_mRNA_transcr"/>
</dbReference>
<organism evidence="3 4">
    <name type="scientific">Massilia phyllostachyos</name>
    <dbReference type="NCBI Taxonomy" id="2898585"/>
    <lineage>
        <taxon>Bacteria</taxon>
        <taxon>Pseudomonadati</taxon>
        <taxon>Pseudomonadota</taxon>
        <taxon>Betaproteobacteria</taxon>
        <taxon>Burkholderiales</taxon>
        <taxon>Oxalobacteraceae</taxon>
        <taxon>Telluria group</taxon>
        <taxon>Massilia</taxon>
    </lineage>
</organism>
<keyword evidence="3" id="KW-0540">Nuclease</keyword>
<keyword evidence="1" id="KW-0732">Signal</keyword>
<name>A0ABS8Q1I9_9BURK</name>
<keyword evidence="3" id="KW-0378">Hydrolase</keyword>
<dbReference type="CDD" id="cd09083">
    <property type="entry name" value="EEP-1"/>
    <property type="match status" value="1"/>
</dbReference>
<keyword evidence="3" id="KW-0255">Endonuclease</keyword>
<dbReference type="PANTHER" id="PTHR12121">
    <property type="entry name" value="CARBON CATABOLITE REPRESSOR PROTEIN 4"/>
    <property type="match status" value="1"/>
</dbReference>
<dbReference type="EMBL" id="JAJNOC010000001">
    <property type="protein sequence ID" value="MCD2515603.1"/>
    <property type="molecule type" value="Genomic_DNA"/>
</dbReference>
<dbReference type="SUPFAM" id="SSF56219">
    <property type="entry name" value="DNase I-like"/>
    <property type="match status" value="1"/>
</dbReference>